<organism evidence="1">
    <name type="scientific">Arundo donax</name>
    <name type="common">Giant reed</name>
    <name type="synonym">Donax arundinaceus</name>
    <dbReference type="NCBI Taxonomy" id="35708"/>
    <lineage>
        <taxon>Eukaryota</taxon>
        <taxon>Viridiplantae</taxon>
        <taxon>Streptophyta</taxon>
        <taxon>Embryophyta</taxon>
        <taxon>Tracheophyta</taxon>
        <taxon>Spermatophyta</taxon>
        <taxon>Magnoliopsida</taxon>
        <taxon>Liliopsida</taxon>
        <taxon>Poales</taxon>
        <taxon>Poaceae</taxon>
        <taxon>PACMAD clade</taxon>
        <taxon>Arundinoideae</taxon>
        <taxon>Arundineae</taxon>
        <taxon>Arundo</taxon>
    </lineage>
</organism>
<evidence type="ECO:0000313" key="1">
    <source>
        <dbReference type="EMBL" id="JAE01733.1"/>
    </source>
</evidence>
<protein>
    <submittedName>
        <fullName evidence="1">Uncharacterized protein</fullName>
    </submittedName>
</protein>
<dbReference type="EMBL" id="GBRH01196163">
    <property type="protein sequence ID" value="JAE01733.1"/>
    <property type="molecule type" value="Transcribed_RNA"/>
</dbReference>
<sequence length="54" mass="6372">MEASSSGYELLITMVCTNALNSAVEFSIWKYRFRYYVNANFTYCRTCTEYLFSL</sequence>
<proteinExistence type="predicted"/>
<dbReference type="AlphaFoldDB" id="A0A0A9F0B5"/>
<accession>A0A0A9F0B5</accession>
<name>A0A0A9F0B5_ARUDO</name>
<reference evidence="1" key="1">
    <citation type="submission" date="2014-09" db="EMBL/GenBank/DDBJ databases">
        <authorList>
            <person name="Magalhaes I.L.F."/>
            <person name="Oliveira U."/>
            <person name="Santos F.R."/>
            <person name="Vidigal T.H.D.A."/>
            <person name="Brescovit A.D."/>
            <person name="Santos A.J."/>
        </authorList>
    </citation>
    <scope>NUCLEOTIDE SEQUENCE</scope>
    <source>
        <tissue evidence="1">Shoot tissue taken approximately 20 cm above the soil surface</tissue>
    </source>
</reference>
<reference evidence="1" key="2">
    <citation type="journal article" date="2015" name="Data Brief">
        <title>Shoot transcriptome of the giant reed, Arundo donax.</title>
        <authorList>
            <person name="Barrero R.A."/>
            <person name="Guerrero F.D."/>
            <person name="Moolhuijzen P."/>
            <person name="Goolsby J.A."/>
            <person name="Tidwell J."/>
            <person name="Bellgard S.E."/>
            <person name="Bellgard M.I."/>
        </authorList>
    </citation>
    <scope>NUCLEOTIDE SEQUENCE</scope>
    <source>
        <tissue evidence="1">Shoot tissue taken approximately 20 cm above the soil surface</tissue>
    </source>
</reference>